<feature type="transmembrane region" description="Helical" evidence="1">
    <location>
        <begin position="21"/>
        <end position="40"/>
    </location>
</feature>
<reference evidence="2 3" key="1">
    <citation type="submission" date="2020-08" db="EMBL/GenBank/DDBJ databases">
        <title>Genome public.</title>
        <authorList>
            <person name="Liu C."/>
            <person name="Sun Q."/>
        </authorList>
    </citation>
    <scope>NUCLEOTIDE SEQUENCE [LARGE SCALE GENOMIC DNA]</scope>
    <source>
        <strain evidence="2 3">BX17</strain>
    </source>
</reference>
<protein>
    <submittedName>
        <fullName evidence="2">Uncharacterized protein</fullName>
    </submittedName>
</protein>
<keyword evidence="1" id="KW-0812">Transmembrane</keyword>
<keyword evidence="1" id="KW-0472">Membrane</keyword>
<gene>
    <name evidence="2" type="ORF">H8S54_08865</name>
</gene>
<proteinExistence type="predicted"/>
<keyword evidence="1" id="KW-1133">Transmembrane helix</keyword>
<sequence length="290" mass="31017">MSNEHGNDHDVKNLKKSFHLSVLWILLLLVVFTGSTYAWFTLSGLSSTNVTPMAGTIGTGDTVLLISNSSNGPFDKSCELVLDGNPTSLKPISTANLQNFYKGTTQTKEGITVLYASADSEVNQDAIHGTVYLQCQNAACDVYFEPKNLNLGSDAQALAAMRLGLKITSSTGTQNLIFKLDALGSTGSAQSRTTISRSSAVVSSATSAGEPTYVDDPSLNISDYMAQAGTNENEYNAGSQSLLTLEKDEVASVEYWLYLEGCDEQCYDPVQNKDSQIQLAFAGVDVSANQ</sequence>
<evidence type="ECO:0000256" key="1">
    <source>
        <dbReference type="SAM" id="Phobius"/>
    </source>
</evidence>
<accession>A0A8I0DQW5</accession>
<dbReference type="AlphaFoldDB" id="A0A8I0DQW5"/>
<dbReference type="Proteomes" id="UP000652847">
    <property type="component" value="Unassembled WGS sequence"/>
</dbReference>
<organism evidence="2 3">
    <name type="scientific">Blautia segnis</name>
    <dbReference type="NCBI Taxonomy" id="2763030"/>
    <lineage>
        <taxon>Bacteria</taxon>
        <taxon>Bacillati</taxon>
        <taxon>Bacillota</taxon>
        <taxon>Clostridia</taxon>
        <taxon>Lachnospirales</taxon>
        <taxon>Lachnospiraceae</taxon>
        <taxon>Blautia</taxon>
    </lineage>
</organism>
<dbReference type="EMBL" id="JACOOT010000019">
    <property type="protein sequence ID" value="MBC5651215.1"/>
    <property type="molecule type" value="Genomic_DNA"/>
</dbReference>
<dbReference type="RefSeq" id="WP_186901313.1">
    <property type="nucleotide sequence ID" value="NZ_JACOOT010000019.1"/>
</dbReference>
<evidence type="ECO:0000313" key="3">
    <source>
        <dbReference type="Proteomes" id="UP000652847"/>
    </source>
</evidence>
<keyword evidence="3" id="KW-1185">Reference proteome</keyword>
<name>A0A8I0DQW5_9FIRM</name>
<comment type="caution">
    <text evidence="2">The sequence shown here is derived from an EMBL/GenBank/DDBJ whole genome shotgun (WGS) entry which is preliminary data.</text>
</comment>
<evidence type="ECO:0000313" key="2">
    <source>
        <dbReference type="EMBL" id="MBC5651215.1"/>
    </source>
</evidence>